<accession>A0A7C5Q7P1</accession>
<dbReference type="GO" id="GO:0046872">
    <property type="term" value="F:metal ion binding"/>
    <property type="evidence" value="ECO:0007669"/>
    <property type="project" value="UniProtKB-KW"/>
</dbReference>
<dbReference type="Pfam" id="PF12838">
    <property type="entry name" value="Fer4_7"/>
    <property type="match status" value="1"/>
</dbReference>
<dbReference type="SUPFAM" id="SSF54862">
    <property type="entry name" value="4Fe-4S ferredoxins"/>
    <property type="match status" value="1"/>
</dbReference>
<evidence type="ECO:0000259" key="5">
    <source>
        <dbReference type="PROSITE" id="PS51379"/>
    </source>
</evidence>
<dbReference type="EMBL" id="DRWN01000070">
    <property type="protein sequence ID" value="HHK69187.1"/>
    <property type="molecule type" value="Genomic_DNA"/>
</dbReference>
<dbReference type="GO" id="GO:0051539">
    <property type="term" value="F:4 iron, 4 sulfur cluster binding"/>
    <property type="evidence" value="ECO:0007669"/>
    <property type="project" value="UniProtKB-KW"/>
</dbReference>
<keyword evidence="2" id="KW-0479">Metal-binding</keyword>
<name>A0A7C5Q7P1_CALS0</name>
<dbReference type="InterPro" id="IPR017900">
    <property type="entry name" value="4Fe4S_Fe_S_CS"/>
</dbReference>
<evidence type="ECO:0000313" key="6">
    <source>
        <dbReference type="EMBL" id="HHK69187.1"/>
    </source>
</evidence>
<proteinExistence type="predicted"/>
<organism evidence="6">
    <name type="scientific">Caldiarchaeum subterraneum</name>
    <dbReference type="NCBI Taxonomy" id="311458"/>
    <lineage>
        <taxon>Archaea</taxon>
        <taxon>Nitrososphaerota</taxon>
        <taxon>Candidatus Caldarchaeales</taxon>
        <taxon>Candidatus Caldarchaeaceae</taxon>
        <taxon>Candidatus Caldarchaeum</taxon>
    </lineage>
</organism>
<dbReference type="PROSITE" id="PS00198">
    <property type="entry name" value="4FE4S_FER_1"/>
    <property type="match status" value="1"/>
</dbReference>
<dbReference type="Gene3D" id="3.30.70.20">
    <property type="match status" value="1"/>
</dbReference>
<dbReference type="InterPro" id="IPR050572">
    <property type="entry name" value="Fe-S_Ferredoxin"/>
</dbReference>
<dbReference type="InterPro" id="IPR017896">
    <property type="entry name" value="4Fe4S_Fe-S-bd"/>
</dbReference>
<feature type="domain" description="4Fe-4S ferredoxin-type" evidence="5">
    <location>
        <begin position="54"/>
        <end position="86"/>
    </location>
</feature>
<dbReference type="PANTHER" id="PTHR43687:SF4">
    <property type="entry name" value="BLR5484 PROTEIN"/>
    <property type="match status" value="1"/>
</dbReference>
<keyword evidence="3" id="KW-0408">Iron</keyword>
<reference evidence="6" key="1">
    <citation type="journal article" date="2020" name="mSystems">
        <title>Genome- and Community-Level Interaction Insights into Carbon Utilization and Element Cycling Functions of Hydrothermarchaeota in Hydrothermal Sediment.</title>
        <authorList>
            <person name="Zhou Z."/>
            <person name="Liu Y."/>
            <person name="Xu W."/>
            <person name="Pan J."/>
            <person name="Luo Z.H."/>
            <person name="Li M."/>
        </authorList>
    </citation>
    <scope>NUCLEOTIDE SEQUENCE [LARGE SCALE GENOMIC DNA]</scope>
    <source>
        <strain evidence="6">SpSt-1056</strain>
    </source>
</reference>
<keyword evidence="4" id="KW-0411">Iron-sulfur</keyword>
<keyword evidence="1" id="KW-0004">4Fe-4S</keyword>
<feature type="domain" description="4Fe-4S ferredoxin-type" evidence="5">
    <location>
        <begin position="18"/>
        <end position="47"/>
    </location>
</feature>
<evidence type="ECO:0000256" key="1">
    <source>
        <dbReference type="ARBA" id="ARBA00022485"/>
    </source>
</evidence>
<dbReference type="AlphaFoldDB" id="A0A7C5Q7P1"/>
<gene>
    <name evidence="6" type="ORF">ENM11_08615</name>
</gene>
<dbReference type="PROSITE" id="PS51379">
    <property type="entry name" value="4FE4S_FER_2"/>
    <property type="match status" value="2"/>
</dbReference>
<evidence type="ECO:0000256" key="3">
    <source>
        <dbReference type="ARBA" id="ARBA00023004"/>
    </source>
</evidence>
<dbReference type="PANTHER" id="PTHR43687">
    <property type="entry name" value="ADENYLYLSULFATE REDUCTASE, BETA SUBUNIT"/>
    <property type="match status" value="1"/>
</dbReference>
<comment type="caution">
    <text evidence="6">The sequence shown here is derived from an EMBL/GenBank/DDBJ whole genome shotgun (WGS) entry which is preliminary data.</text>
</comment>
<dbReference type="GO" id="GO:0016491">
    <property type="term" value="F:oxidoreductase activity"/>
    <property type="evidence" value="ECO:0007669"/>
    <property type="project" value="UniProtKB-ARBA"/>
</dbReference>
<evidence type="ECO:0000256" key="2">
    <source>
        <dbReference type="ARBA" id="ARBA00022723"/>
    </source>
</evidence>
<evidence type="ECO:0000256" key="4">
    <source>
        <dbReference type="ARBA" id="ARBA00023014"/>
    </source>
</evidence>
<sequence length="87" mass="10147">MKILREPINLAQFRRPLGQVYIIPERCKECSFCWTFCPMDVLMRSDEFNSNGYRYPKVKPGKENDCVNCKMCSLVCPELAIYTVEVS</sequence>
<protein>
    <submittedName>
        <fullName evidence="6">4Fe-4S dicluster domain-containing protein</fullName>
    </submittedName>
</protein>